<sequence>MEKQLRFDLGDRYMYLDALMEGKRIDESQDWQIYYWINPQRLWLGIRTNGPVETEHDFVEYISPSDAVWLRDHRHVRLQHGVEEVLESLKNELTLKSFMSKAA</sequence>
<evidence type="ECO:0000313" key="1">
    <source>
        <dbReference type="EMBL" id="AIK68247.1"/>
    </source>
</evidence>
<keyword evidence="2" id="KW-1185">Reference proteome</keyword>
<dbReference type="EMBL" id="KM199770">
    <property type="protein sequence ID" value="AIK68247.1"/>
    <property type="molecule type" value="Genomic_DNA"/>
</dbReference>
<organism evidence="1 2">
    <name type="scientific">Rhizobium phage vB_RleM_P10VF</name>
    <dbReference type="NCBI Taxonomy" id="1527770"/>
    <lineage>
        <taxon>Viruses</taxon>
        <taxon>Duplodnaviria</taxon>
        <taxon>Heunggongvirae</taxon>
        <taxon>Uroviricota</taxon>
        <taxon>Caudoviricetes</taxon>
        <taxon>Pootjesviridae</taxon>
        <taxon>Innesvirus</taxon>
        <taxon>Innesvirus P10VF</taxon>
    </lineage>
</organism>
<accession>A0A076YKG4</accession>
<reference evidence="1 2" key="1">
    <citation type="submission" date="2014-07" db="EMBL/GenBank/DDBJ databases">
        <title>Isolation and characterization of Rhizobium leguminosarum phages from western Canadian soils and complete genome sequences of rhizobiophages vB_RleS_L338C and vB_RleM_P10VF.</title>
        <authorList>
            <person name="Restrepo-Cordoba M."/>
            <person name="Halmillawewa A.P."/>
            <person name="Perry B."/>
            <person name="Hynes M.F."/>
            <person name="Yost C.K."/>
        </authorList>
    </citation>
    <scope>NUCLEOTIDE SEQUENCE [LARGE SCALE GENOMIC DNA]</scope>
</reference>
<dbReference type="OrthoDB" id="41037at10239"/>
<evidence type="ECO:0000313" key="2">
    <source>
        <dbReference type="Proteomes" id="UP000204140"/>
    </source>
</evidence>
<gene>
    <name evidence="1" type="ORF">P10VF_034</name>
</gene>
<protein>
    <submittedName>
        <fullName evidence="1">Uncharacterized protein</fullName>
    </submittedName>
</protein>
<name>A0A076YKG4_9CAUD</name>
<dbReference type="Proteomes" id="UP000204140">
    <property type="component" value="Segment"/>
</dbReference>
<dbReference type="RefSeq" id="YP_009099773.1">
    <property type="nucleotide sequence ID" value="NC_025429.1"/>
</dbReference>
<proteinExistence type="predicted"/>
<dbReference type="KEGG" id="vg:22109583"/>
<dbReference type="GeneID" id="22109583"/>